<reference evidence="2 3" key="1">
    <citation type="submission" date="2016-10" db="EMBL/GenBank/DDBJ databases">
        <authorList>
            <person name="de Groot N.N."/>
        </authorList>
    </citation>
    <scope>NUCLEOTIDE SEQUENCE [LARGE SCALE GENOMIC DNA]</scope>
    <source>
        <strain evidence="2 3">DSM 17925</strain>
    </source>
</reference>
<evidence type="ECO:0000256" key="1">
    <source>
        <dbReference type="SAM" id="SignalP"/>
    </source>
</evidence>
<dbReference type="Proteomes" id="UP000199167">
    <property type="component" value="Unassembled WGS sequence"/>
</dbReference>
<evidence type="ECO:0000313" key="2">
    <source>
        <dbReference type="EMBL" id="SEW20409.1"/>
    </source>
</evidence>
<gene>
    <name evidence="2" type="ORF">SAMN04488515_1577</name>
</gene>
<name>A0A1I0Q0C2_9RHOB</name>
<dbReference type="AlphaFoldDB" id="A0A1I0Q0C2"/>
<sequence>MMKSLMCISLLLLPASLTAQTDGRISGTIDGIAIDAEVACDVGIWSEVQTRDAGDGQEDTDGDGFAMKLSGGGGTMTFGMFANDIGFQGGFIGNFDGNQLVIDQPYHVLLTGVRMPLDLVVDCAD</sequence>
<proteinExistence type="predicted"/>
<dbReference type="EMBL" id="FOIZ01000001">
    <property type="protein sequence ID" value="SEW20409.1"/>
    <property type="molecule type" value="Genomic_DNA"/>
</dbReference>
<feature type="signal peptide" evidence="1">
    <location>
        <begin position="1"/>
        <end position="19"/>
    </location>
</feature>
<keyword evidence="3" id="KW-1185">Reference proteome</keyword>
<dbReference type="STRING" id="364200.SAMN04488515_1577"/>
<feature type="chain" id="PRO_5011640726" evidence="1">
    <location>
        <begin position="20"/>
        <end position="125"/>
    </location>
</feature>
<organism evidence="2 3">
    <name type="scientific">Cognatiyoonia koreensis</name>
    <dbReference type="NCBI Taxonomy" id="364200"/>
    <lineage>
        <taxon>Bacteria</taxon>
        <taxon>Pseudomonadati</taxon>
        <taxon>Pseudomonadota</taxon>
        <taxon>Alphaproteobacteria</taxon>
        <taxon>Rhodobacterales</taxon>
        <taxon>Paracoccaceae</taxon>
        <taxon>Cognatiyoonia</taxon>
    </lineage>
</organism>
<dbReference type="RefSeq" id="WP_131801588.1">
    <property type="nucleotide sequence ID" value="NZ_FOIZ01000001.1"/>
</dbReference>
<accession>A0A1I0Q0C2</accession>
<protein>
    <submittedName>
        <fullName evidence="2">Uncharacterized protein</fullName>
    </submittedName>
</protein>
<evidence type="ECO:0000313" key="3">
    <source>
        <dbReference type="Proteomes" id="UP000199167"/>
    </source>
</evidence>
<keyword evidence="1" id="KW-0732">Signal</keyword>